<dbReference type="Gene3D" id="1.10.10.10">
    <property type="entry name" value="Winged helix-like DNA-binding domain superfamily/Winged helix DNA-binding domain"/>
    <property type="match status" value="1"/>
</dbReference>
<dbReference type="InterPro" id="IPR036390">
    <property type="entry name" value="WH_DNA-bd_sf"/>
</dbReference>
<dbReference type="InterPro" id="IPR036388">
    <property type="entry name" value="WH-like_DNA-bd_sf"/>
</dbReference>
<evidence type="ECO:0000256" key="2">
    <source>
        <dbReference type="ARBA" id="ARBA00023015"/>
    </source>
</evidence>
<dbReference type="FunFam" id="1.10.10.10:FF:000001">
    <property type="entry name" value="LysR family transcriptional regulator"/>
    <property type="match status" value="1"/>
</dbReference>
<evidence type="ECO:0000256" key="3">
    <source>
        <dbReference type="ARBA" id="ARBA00023125"/>
    </source>
</evidence>
<name>A0A4R3LUA5_9HYPH</name>
<dbReference type="Proteomes" id="UP000294664">
    <property type="component" value="Unassembled WGS sequence"/>
</dbReference>
<evidence type="ECO:0000256" key="1">
    <source>
        <dbReference type="ARBA" id="ARBA00009437"/>
    </source>
</evidence>
<comment type="caution">
    <text evidence="6">The sequence shown here is derived from an EMBL/GenBank/DDBJ whole genome shotgun (WGS) entry which is preliminary data.</text>
</comment>
<evidence type="ECO:0000256" key="4">
    <source>
        <dbReference type="ARBA" id="ARBA00023163"/>
    </source>
</evidence>
<evidence type="ECO:0000259" key="5">
    <source>
        <dbReference type="PROSITE" id="PS50931"/>
    </source>
</evidence>
<dbReference type="SUPFAM" id="SSF46785">
    <property type="entry name" value="Winged helix' DNA-binding domain"/>
    <property type="match status" value="1"/>
</dbReference>
<dbReference type="EMBL" id="SMAI01000009">
    <property type="protein sequence ID" value="TCT03576.1"/>
    <property type="molecule type" value="Genomic_DNA"/>
</dbReference>
<keyword evidence="4" id="KW-0804">Transcription</keyword>
<dbReference type="PROSITE" id="PS50931">
    <property type="entry name" value="HTH_LYSR"/>
    <property type="match status" value="1"/>
</dbReference>
<evidence type="ECO:0000313" key="6">
    <source>
        <dbReference type="EMBL" id="TCT03576.1"/>
    </source>
</evidence>
<evidence type="ECO:0000313" key="7">
    <source>
        <dbReference type="Proteomes" id="UP000294664"/>
    </source>
</evidence>
<dbReference type="Gene3D" id="3.40.190.290">
    <property type="match status" value="1"/>
</dbReference>
<dbReference type="GO" id="GO:0000976">
    <property type="term" value="F:transcription cis-regulatory region binding"/>
    <property type="evidence" value="ECO:0007669"/>
    <property type="project" value="TreeGrafter"/>
</dbReference>
<dbReference type="InterPro" id="IPR005119">
    <property type="entry name" value="LysR_subst-bd"/>
</dbReference>
<comment type="similarity">
    <text evidence="1">Belongs to the LysR transcriptional regulatory family.</text>
</comment>
<feature type="domain" description="HTH lysR-type" evidence="5">
    <location>
        <begin position="2"/>
        <end position="59"/>
    </location>
</feature>
<dbReference type="SUPFAM" id="SSF53850">
    <property type="entry name" value="Periplasmic binding protein-like II"/>
    <property type="match status" value="1"/>
</dbReference>
<reference evidence="6 7" key="1">
    <citation type="submission" date="2019-03" db="EMBL/GenBank/DDBJ databases">
        <title>Genomic Encyclopedia of Type Strains, Phase IV (KMG-IV): sequencing the most valuable type-strain genomes for metagenomic binning, comparative biology and taxonomic classification.</title>
        <authorList>
            <person name="Goeker M."/>
        </authorList>
    </citation>
    <scope>NUCLEOTIDE SEQUENCE [LARGE SCALE GENOMIC DNA]</scope>
    <source>
        <strain evidence="6 7">DSM 9035</strain>
    </source>
</reference>
<organism evidence="6 7">
    <name type="scientific">Aquabacter spiritensis</name>
    <dbReference type="NCBI Taxonomy" id="933073"/>
    <lineage>
        <taxon>Bacteria</taxon>
        <taxon>Pseudomonadati</taxon>
        <taxon>Pseudomonadota</taxon>
        <taxon>Alphaproteobacteria</taxon>
        <taxon>Hyphomicrobiales</taxon>
        <taxon>Xanthobacteraceae</taxon>
        <taxon>Aquabacter</taxon>
    </lineage>
</organism>
<dbReference type="GO" id="GO:0003700">
    <property type="term" value="F:DNA-binding transcription factor activity"/>
    <property type="evidence" value="ECO:0007669"/>
    <property type="project" value="InterPro"/>
</dbReference>
<dbReference type="RefSeq" id="WP_207916092.1">
    <property type="nucleotide sequence ID" value="NZ_SMAI01000009.1"/>
</dbReference>
<dbReference type="Pfam" id="PF03466">
    <property type="entry name" value="LysR_substrate"/>
    <property type="match status" value="1"/>
</dbReference>
<gene>
    <name evidence="6" type="ORF">EDC64_109126</name>
</gene>
<dbReference type="InterPro" id="IPR000847">
    <property type="entry name" value="LysR_HTH_N"/>
</dbReference>
<sequence length="301" mass="34166">MMTFKQLEALYWIEHLGGFAAAARHLHTTQSAISKRIQELEADFGTQLFDRTRRGAWLTESGEQMLELAKHLLEQRDAAMERFSRMEMIRRQVRIGVTELTALTWLPRLIGAIRERYPGVSIEPDVDLSTILRDKLLAGELDLIIVPDTLKEPRVTWTRLGSVENVWMCKPGLVPNDKPLRLQELDRYTLLTHAEKSGTGLLYDRWLRAQGINPHHTIRTNSLVALIGMTVSGLGVSYLPRTCVSWLIDTGMLEVVNARRPPPEVRYVALRRAGSESALIAALVALAREHCNFSRMFQTES</sequence>
<dbReference type="PANTHER" id="PTHR30126:SF77">
    <property type="entry name" value="TRANSCRIPTIONAL REGULATORY PROTEIN"/>
    <property type="match status" value="1"/>
</dbReference>
<proteinExistence type="inferred from homology"/>
<protein>
    <submittedName>
        <fullName evidence="6">DNA-binding transcriptional LysR family regulator</fullName>
    </submittedName>
</protein>
<dbReference type="Pfam" id="PF00126">
    <property type="entry name" value="HTH_1"/>
    <property type="match status" value="1"/>
</dbReference>
<accession>A0A4R3LUA5</accession>
<dbReference type="PANTHER" id="PTHR30126">
    <property type="entry name" value="HTH-TYPE TRANSCRIPTIONAL REGULATOR"/>
    <property type="match status" value="1"/>
</dbReference>
<dbReference type="CDD" id="cd05466">
    <property type="entry name" value="PBP2_LTTR_substrate"/>
    <property type="match status" value="1"/>
</dbReference>
<keyword evidence="3 6" id="KW-0238">DNA-binding</keyword>
<dbReference type="AlphaFoldDB" id="A0A4R3LUA5"/>
<keyword evidence="7" id="KW-1185">Reference proteome</keyword>
<dbReference type="PRINTS" id="PR00039">
    <property type="entry name" value="HTHLYSR"/>
</dbReference>
<keyword evidence="2" id="KW-0805">Transcription regulation</keyword>